<dbReference type="OrthoDB" id="2935842at2"/>
<gene>
    <name evidence="1" type="ORF">C6I21_00250</name>
</gene>
<dbReference type="AlphaFoldDB" id="A0A2P6ML73"/>
<proteinExistence type="predicted"/>
<dbReference type="EMBL" id="PVNS01000001">
    <property type="protein sequence ID" value="PRO67032.1"/>
    <property type="molecule type" value="Genomic_DNA"/>
</dbReference>
<reference evidence="1 2" key="1">
    <citation type="submission" date="2018-03" db="EMBL/GenBank/DDBJ databases">
        <title>Bacillus urumqiensis sp. nov., a moderately haloalkaliphilic bacterium isolated from a salt lake.</title>
        <authorList>
            <person name="Zhao B."/>
            <person name="Liao Z."/>
        </authorList>
    </citation>
    <scope>NUCLEOTIDE SEQUENCE [LARGE SCALE GENOMIC DNA]</scope>
    <source>
        <strain evidence="1 2">BZ-SZ-XJ18</strain>
    </source>
</reference>
<dbReference type="Proteomes" id="UP000243650">
    <property type="component" value="Unassembled WGS sequence"/>
</dbReference>
<name>A0A2P6ML73_ALKUR</name>
<evidence type="ECO:0000313" key="1">
    <source>
        <dbReference type="EMBL" id="PRO67032.1"/>
    </source>
</evidence>
<evidence type="ECO:0000313" key="2">
    <source>
        <dbReference type="Proteomes" id="UP000243650"/>
    </source>
</evidence>
<dbReference type="RefSeq" id="WP_105957418.1">
    <property type="nucleotide sequence ID" value="NZ_PVNS01000001.1"/>
</dbReference>
<sequence length="66" mass="7855">MEVYYQQYKRLERMAAGVLERIHFLTGINTIYIAKNNRRDMTVSYAYNAKETLLEKGLVLPYKDSY</sequence>
<protein>
    <submittedName>
        <fullName evidence="1">Uncharacterized protein</fullName>
    </submittedName>
</protein>
<organism evidence="1 2">
    <name type="scientific">Alkalicoccus urumqiensis</name>
    <name type="common">Bacillus urumqiensis</name>
    <dbReference type="NCBI Taxonomy" id="1548213"/>
    <lineage>
        <taxon>Bacteria</taxon>
        <taxon>Bacillati</taxon>
        <taxon>Bacillota</taxon>
        <taxon>Bacilli</taxon>
        <taxon>Bacillales</taxon>
        <taxon>Bacillaceae</taxon>
        <taxon>Alkalicoccus</taxon>
    </lineage>
</organism>
<comment type="caution">
    <text evidence="1">The sequence shown here is derived from an EMBL/GenBank/DDBJ whole genome shotgun (WGS) entry which is preliminary data.</text>
</comment>
<keyword evidence="2" id="KW-1185">Reference proteome</keyword>
<accession>A0A2P6ML73</accession>